<protein>
    <submittedName>
        <fullName evidence="1">16276_t:CDS:1</fullName>
    </submittedName>
</protein>
<feature type="non-terminal residue" evidence="1">
    <location>
        <position position="166"/>
    </location>
</feature>
<evidence type="ECO:0000313" key="1">
    <source>
        <dbReference type="EMBL" id="CAG8790139.1"/>
    </source>
</evidence>
<name>A0ACA9REB3_9GLOM</name>
<feature type="non-terminal residue" evidence="1">
    <location>
        <position position="1"/>
    </location>
</feature>
<gene>
    <name evidence="1" type="ORF">RPERSI_LOCUS18997</name>
</gene>
<keyword evidence="2" id="KW-1185">Reference proteome</keyword>
<evidence type="ECO:0000313" key="2">
    <source>
        <dbReference type="Proteomes" id="UP000789920"/>
    </source>
</evidence>
<dbReference type="Proteomes" id="UP000789920">
    <property type="component" value="Unassembled WGS sequence"/>
</dbReference>
<sequence>ESTSLATASRKNMKRKSEEKRKMGRRGDWIFLKEAGLKLPKVLKDMLVKLMKKVDWNREKCAKMQIVGIIHAGLMIMTVHLDNPQGYVCRIRRGETVIKETLKVIQASEQTIESFKTAGRRKRPRDINQRELSGCISTPKKAKNEKACAEVNDERPDPESPCPGSP</sequence>
<reference evidence="1" key="1">
    <citation type="submission" date="2021-06" db="EMBL/GenBank/DDBJ databases">
        <authorList>
            <person name="Kallberg Y."/>
            <person name="Tangrot J."/>
            <person name="Rosling A."/>
        </authorList>
    </citation>
    <scope>NUCLEOTIDE SEQUENCE</scope>
    <source>
        <strain evidence="1">MA461A</strain>
    </source>
</reference>
<organism evidence="1 2">
    <name type="scientific">Racocetra persica</name>
    <dbReference type="NCBI Taxonomy" id="160502"/>
    <lineage>
        <taxon>Eukaryota</taxon>
        <taxon>Fungi</taxon>
        <taxon>Fungi incertae sedis</taxon>
        <taxon>Mucoromycota</taxon>
        <taxon>Glomeromycotina</taxon>
        <taxon>Glomeromycetes</taxon>
        <taxon>Diversisporales</taxon>
        <taxon>Gigasporaceae</taxon>
        <taxon>Racocetra</taxon>
    </lineage>
</organism>
<accession>A0ACA9REB3</accession>
<proteinExistence type="predicted"/>
<comment type="caution">
    <text evidence="1">The sequence shown here is derived from an EMBL/GenBank/DDBJ whole genome shotgun (WGS) entry which is preliminary data.</text>
</comment>
<dbReference type="EMBL" id="CAJVQC010051252">
    <property type="protein sequence ID" value="CAG8790139.1"/>
    <property type="molecule type" value="Genomic_DNA"/>
</dbReference>